<evidence type="ECO:0000313" key="2">
    <source>
        <dbReference type="Proteomes" id="UP001597512"/>
    </source>
</evidence>
<organism evidence="1 2">
    <name type="scientific">Spirosoma flavum</name>
    <dbReference type="NCBI Taxonomy" id="2048557"/>
    <lineage>
        <taxon>Bacteria</taxon>
        <taxon>Pseudomonadati</taxon>
        <taxon>Bacteroidota</taxon>
        <taxon>Cytophagia</taxon>
        <taxon>Cytophagales</taxon>
        <taxon>Cytophagaceae</taxon>
        <taxon>Spirosoma</taxon>
    </lineage>
</organism>
<comment type="caution">
    <text evidence="1">The sequence shown here is derived from an EMBL/GenBank/DDBJ whole genome shotgun (WGS) entry which is preliminary data.</text>
</comment>
<dbReference type="RefSeq" id="WP_381499825.1">
    <property type="nucleotide sequence ID" value="NZ_JBHUOM010000002.1"/>
</dbReference>
<accession>A0ABW6AG41</accession>
<name>A0ABW6AG41_9BACT</name>
<gene>
    <name evidence="1" type="ORF">ACFS25_10790</name>
</gene>
<protein>
    <submittedName>
        <fullName evidence="1">Uncharacterized protein</fullName>
    </submittedName>
</protein>
<sequence>MTSDSFNQLFDKYLQQVSETSTASVKPDPTGDKPTWLFLLQRHVQEWKQHYRLESQAIEQIKSKSQRFNSQVDRLSFLDQDQAIAEVTTFYDVKRELIRDRQQQELTELGLAF</sequence>
<proteinExistence type="predicted"/>
<dbReference type="Proteomes" id="UP001597512">
    <property type="component" value="Unassembled WGS sequence"/>
</dbReference>
<evidence type="ECO:0000313" key="1">
    <source>
        <dbReference type="EMBL" id="MFD2934271.1"/>
    </source>
</evidence>
<keyword evidence="2" id="KW-1185">Reference proteome</keyword>
<reference evidence="2" key="1">
    <citation type="journal article" date="2019" name="Int. J. Syst. Evol. Microbiol.">
        <title>The Global Catalogue of Microorganisms (GCM) 10K type strain sequencing project: providing services to taxonomists for standard genome sequencing and annotation.</title>
        <authorList>
            <consortium name="The Broad Institute Genomics Platform"/>
            <consortium name="The Broad Institute Genome Sequencing Center for Infectious Disease"/>
            <person name="Wu L."/>
            <person name="Ma J."/>
        </authorList>
    </citation>
    <scope>NUCLEOTIDE SEQUENCE [LARGE SCALE GENOMIC DNA]</scope>
    <source>
        <strain evidence="2">KCTC 52490</strain>
    </source>
</reference>
<dbReference type="EMBL" id="JBHUOM010000002">
    <property type="protein sequence ID" value="MFD2934271.1"/>
    <property type="molecule type" value="Genomic_DNA"/>
</dbReference>